<accession>G2MRL0</accession>
<sequence>MNKLKALFLFALIFIFAASSPAYAGDWVKLDSNGTKVWVDTSHWETKQRWVTSGYWTAQQVWVPEQGHWEKYWVDTSRWETRQAWVTSGYWDTKQVWVDTSHYETKKVWVDTSHWETRKVWVDTSHWEYRKVWVESGYWKTEKVWVPEKGHWEPPVSPYGFVDWKTRHWVVDVPAHWEYRRVWVDTSHWEVQKIWVKDGYWKTEKVWVQSGYWKEEKVWVTSGYWTAQKVWVDTSHWETQRVWVQDGYWAQKWVVDVPGHYETRQVWVDTSHWETYKEWVKSGYWDEVHGTISVSKTPQFVFTNKHTLPDGSVCDMTLNVSYALNKKVTNIRAIHVVNRYQNKGVLYVEPYSVTKNVGGTSGSAVLKFQYEKPGDESSTLYVYFDLEGGGSFEIYMNIPINGIYADSKFNIPDPVFKKSIKDSEVIKF</sequence>
<dbReference type="eggNOG" id="ENOG5033RAY">
    <property type="taxonomic scope" value="Bacteria"/>
</dbReference>
<feature type="signal peptide" evidence="1">
    <location>
        <begin position="1"/>
        <end position="24"/>
    </location>
</feature>
<dbReference type="AlphaFoldDB" id="G2MRL0"/>
<gene>
    <name evidence="2" type="ORF">Thewi_2406</name>
</gene>
<dbReference type="RefSeq" id="WP_014063559.1">
    <property type="nucleotide sequence ID" value="NC_015958.1"/>
</dbReference>
<organism evidence="2 3">
    <name type="scientific">Thermoanaerobacter wiegelii Rt8.B1</name>
    <dbReference type="NCBI Taxonomy" id="697303"/>
    <lineage>
        <taxon>Bacteria</taxon>
        <taxon>Bacillati</taxon>
        <taxon>Bacillota</taxon>
        <taxon>Clostridia</taxon>
        <taxon>Thermoanaerobacterales</taxon>
        <taxon>Thermoanaerobacteraceae</taxon>
        <taxon>Thermoanaerobacter</taxon>
    </lineage>
</organism>
<name>G2MRL0_9THEO</name>
<keyword evidence="1" id="KW-0732">Signal</keyword>
<dbReference type="HOGENOM" id="CLU_640814_0_0_9"/>
<protein>
    <submittedName>
        <fullName evidence="2">Uncharacterized protein</fullName>
    </submittedName>
</protein>
<keyword evidence="3" id="KW-1185">Reference proteome</keyword>
<dbReference type="EMBL" id="CP002991">
    <property type="protein sequence ID" value="AEM79741.1"/>
    <property type="molecule type" value="Genomic_DNA"/>
</dbReference>
<evidence type="ECO:0000256" key="1">
    <source>
        <dbReference type="SAM" id="SignalP"/>
    </source>
</evidence>
<evidence type="ECO:0000313" key="3">
    <source>
        <dbReference type="Proteomes" id="UP000008276"/>
    </source>
</evidence>
<dbReference type="KEGG" id="twi:Thewi_2406"/>
<reference evidence="2 3" key="1">
    <citation type="submission" date="2011-08" db="EMBL/GenBank/DDBJ databases">
        <title>Complete sequence of Thermoanaerobacter wiegelii Rt8.B1.</title>
        <authorList>
            <consortium name="US DOE Joint Genome Institute"/>
            <person name="Lucas S."/>
            <person name="Han J."/>
            <person name="Lapidus A."/>
            <person name="Cheng J.-F."/>
            <person name="Goodwin L."/>
            <person name="Pitluck S."/>
            <person name="Peters L."/>
            <person name="Mikhailova N."/>
            <person name="Zeytun A."/>
            <person name="Daligault H."/>
            <person name="Detter J.C."/>
            <person name="Han C."/>
            <person name="Tapia R."/>
            <person name="Land M."/>
            <person name="Hauser L."/>
            <person name="Kyrpides N."/>
            <person name="Ivanova N."/>
            <person name="Pagani I."/>
            <person name="Hemme C."/>
            <person name="Woyke T."/>
        </authorList>
    </citation>
    <scope>NUCLEOTIDE SEQUENCE [LARGE SCALE GENOMIC DNA]</scope>
    <source>
        <strain evidence="2 3">Rt8.B1</strain>
    </source>
</reference>
<proteinExistence type="predicted"/>
<feature type="chain" id="PRO_5003433453" evidence="1">
    <location>
        <begin position="25"/>
        <end position="428"/>
    </location>
</feature>
<evidence type="ECO:0000313" key="2">
    <source>
        <dbReference type="EMBL" id="AEM79741.1"/>
    </source>
</evidence>
<dbReference type="STRING" id="697303.Thewi_2406"/>
<dbReference type="Proteomes" id="UP000008276">
    <property type="component" value="Chromosome"/>
</dbReference>